<evidence type="ECO:0000256" key="4">
    <source>
        <dbReference type="ARBA" id="ARBA00022989"/>
    </source>
</evidence>
<evidence type="ECO:0000256" key="3">
    <source>
        <dbReference type="ARBA" id="ARBA00022692"/>
    </source>
</evidence>
<feature type="transmembrane region" description="Helical" evidence="6">
    <location>
        <begin position="353"/>
        <end position="374"/>
    </location>
</feature>
<proteinExistence type="predicted"/>
<dbReference type="EMBL" id="CM000776">
    <property type="protein sequence ID" value="EES88761.1"/>
    <property type="molecule type" value="Genomic_DNA"/>
</dbReference>
<dbReference type="OrthoDB" id="5314453at2"/>
<evidence type="ECO:0000313" key="7">
    <source>
        <dbReference type="EMBL" id="EES88761.1"/>
    </source>
</evidence>
<dbReference type="RefSeq" id="WP_006656137.1">
    <property type="nucleotide sequence ID" value="NZ_CM000776.2"/>
</dbReference>
<dbReference type="GO" id="GO:0022857">
    <property type="term" value="F:transmembrane transporter activity"/>
    <property type="evidence" value="ECO:0007669"/>
    <property type="project" value="InterPro"/>
</dbReference>
<dbReference type="SUPFAM" id="SSF103473">
    <property type="entry name" value="MFS general substrate transporter"/>
    <property type="match status" value="1"/>
</dbReference>
<reference evidence="7 8" key="1">
    <citation type="journal article" date="2009" name="J. Bacteriol.">
        <title>Genome sequence of the emerging pathogen Helicobacter canadensis.</title>
        <authorList>
            <person name="Loman N.J."/>
            <person name="Snyder L.A."/>
            <person name="Linton J.D."/>
            <person name="Langdon R."/>
            <person name="Lawson A.J."/>
            <person name="Weinstock G.M."/>
            <person name="Wren B.W."/>
            <person name="Pallen M.J."/>
        </authorList>
    </citation>
    <scope>NUCLEOTIDE SEQUENCE [LARGE SCALE GENOMIC DNA]</scope>
    <source>
        <strain evidence="7 8">MIT 98-5491</strain>
    </source>
</reference>
<dbReference type="GO" id="GO:0005886">
    <property type="term" value="C:plasma membrane"/>
    <property type="evidence" value="ECO:0007669"/>
    <property type="project" value="TreeGrafter"/>
</dbReference>
<gene>
    <name evidence="7" type="primary">rmrB</name>
    <name evidence="7" type="ORF">HCAN_0036</name>
</gene>
<dbReference type="Pfam" id="PF07690">
    <property type="entry name" value="MFS_1"/>
    <property type="match status" value="1"/>
</dbReference>
<evidence type="ECO:0000256" key="1">
    <source>
        <dbReference type="ARBA" id="ARBA00004127"/>
    </source>
</evidence>
<feature type="transmembrane region" description="Helical" evidence="6">
    <location>
        <begin position="227"/>
        <end position="245"/>
    </location>
</feature>
<evidence type="ECO:0000256" key="5">
    <source>
        <dbReference type="ARBA" id="ARBA00023136"/>
    </source>
</evidence>
<protein>
    <submittedName>
        <fullName evidence="7">MFS drug efflux transporter RmrB</fullName>
    </submittedName>
</protein>
<feature type="transmembrane region" description="Helical" evidence="6">
    <location>
        <begin position="325"/>
        <end position="346"/>
    </location>
</feature>
<dbReference type="PANTHER" id="PTHR23501:SF191">
    <property type="entry name" value="VACUOLAR BASIC AMINO ACID TRANSPORTER 4"/>
    <property type="match status" value="1"/>
</dbReference>
<keyword evidence="3 6" id="KW-0812">Transmembrane</keyword>
<dbReference type="PANTHER" id="PTHR23501">
    <property type="entry name" value="MAJOR FACILITATOR SUPERFAMILY"/>
    <property type="match status" value="1"/>
</dbReference>
<dbReference type="AlphaFoldDB" id="C5ZV96"/>
<dbReference type="InterPro" id="IPR036259">
    <property type="entry name" value="MFS_trans_sf"/>
</dbReference>
<sequence length="546" mass="60771">MPLKFEKHLKPNEMPALWGSPAKPLFPNKIRFFYGIGFIVALITASLQNNLIIAYITYLQGDLGLTPTQGACVTAAYYMGNVWMTIVLFRMRQHFGLKVFFICIFVGLLSAQLLELLFSNFAVVVFARFIGGIVGGGINVLTIFYALEMLAPKQRHLLFPISIGLIQIGSALARFIVAYFSVGDYPHLMIFFEAGICLITFCVFLLIELPPSRTDRAFFPEDSTIFFYALGTALCCLIFSTGNIIWWHHDFIAYGLCIALICFGAFFIGEFFKKRPFVSVGFLANIQLIELALAAAFVRMCLAEQSTGATGLFHDVLGFSDYQLIGYYGILTLGALCGGVACLFVYHFERSHGMILFASALIPLGSFLSTNLSVDMLPSSLYFGQFLIAFASVFFIGPLMVNGIVLGLARGANQLITFAAIFTFSQGVFGLLGSALIGYFVRLQTTQHTQNLLNYTSHIYNFQGHLNADLSNQIARHAGVLAYGDLFFTIGMIGSFIFVILATRYVYFKFTTNSLRRELDIMRNRTIKSNIKTQKILENSNFSRRG</sequence>
<keyword evidence="2" id="KW-0813">Transport</keyword>
<organism evidence="7 8">
    <name type="scientific">Helicobacter canadensis MIT 98-5491</name>
    <dbReference type="NCBI Taxonomy" id="537970"/>
    <lineage>
        <taxon>Bacteria</taxon>
        <taxon>Pseudomonadati</taxon>
        <taxon>Campylobacterota</taxon>
        <taxon>Epsilonproteobacteria</taxon>
        <taxon>Campylobacterales</taxon>
        <taxon>Helicobacteraceae</taxon>
        <taxon>Helicobacter</taxon>
    </lineage>
</organism>
<keyword evidence="4 6" id="KW-1133">Transmembrane helix</keyword>
<name>C5ZV96_9HELI</name>
<comment type="subcellular location">
    <subcellularLocation>
        <location evidence="1">Endomembrane system</location>
        <topology evidence="1">Multi-pass membrane protein</topology>
    </subcellularLocation>
</comment>
<feature type="transmembrane region" description="Helical" evidence="6">
    <location>
        <begin position="32"/>
        <end position="56"/>
    </location>
</feature>
<feature type="transmembrane region" description="Helical" evidence="6">
    <location>
        <begin position="386"/>
        <end position="408"/>
    </location>
</feature>
<evidence type="ECO:0000313" key="8">
    <source>
        <dbReference type="Proteomes" id="UP000007032"/>
    </source>
</evidence>
<dbReference type="STRING" id="537970.HCAN_0036"/>
<feature type="transmembrane region" description="Helical" evidence="6">
    <location>
        <begin position="251"/>
        <end position="269"/>
    </location>
</feature>
<dbReference type="GO" id="GO:0012505">
    <property type="term" value="C:endomembrane system"/>
    <property type="evidence" value="ECO:0007669"/>
    <property type="project" value="UniProtKB-SubCell"/>
</dbReference>
<feature type="transmembrane region" description="Helical" evidence="6">
    <location>
        <begin position="188"/>
        <end position="207"/>
    </location>
</feature>
<feature type="transmembrane region" description="Helical" evidence="6">
    <location>
        <begin position="276"/>
        <end position="298"/>
    </location>
</feature>
<feature type="transmembrane region" description="Helical" evidence="6">
    <location>
        <begin position="95"/>
        <end position="114"/>
    </location>
</feature>
<dbReference type="eggNOG" id="COG0477">
    <property type="taxonomic scope" value="Bacteria"/>
</dbReference>
<keyword evidence="8" id="KW-1185">Reference proteome</keyword>
<feature type="transmembrane region" description="Helical" evidence="6">
    <location>
        <begin position="415"/>
        <end position="441"/>
    </location>
</feature>
<dbReference type="HOGENOM" id="CLU_023026_2_0_7"/>
<dbReference type="InterPro" id="IPR011701">
    <property type="entry name" value="MFS"/>
</dbReference>
<dbReference type="Gene3D" id="1.20.1250.20">
    <property type="entry name" value="MFS general substrate transporter like domains"/>
    <property type="match status" value="1"/>
</dbReference>
<feature type="transmembrane region" description="Helical" evidence="6">
    <location>
        <begin position="157"/>
        <end position="182"/>
    </location>
</feature>
<dbReference type="Proteomes" id="UP000007032">
    <property type="component" value="Chromosome"/>
</dbReference>
<accession>C5ZV96</accession>
<feature type="transmembrane region" description="Helical" evidence="6">
    <location>
        <begin position="120"/>
        <end position="145"/>
    </location>
</feature>
<evidence type="ECO:0000256" key="6">
    <source>
        <dbReference type="SAM" id="Phobius"/>
    </source>
</evidence>
<evidence type="ECO:0000256" key="2">
    <source>
        <dbReference type="ARBA" id="ARBA00022448"/>
    </source>
</evidence>
<keyword evidence="5 6" id="KW-0472">Membrane</keyword>
<feature type="transmembrane region" description="Helical" evidence="6">
    <location>
        <begin position="68"/>
        <end position="88"/>
    </location>
</feature>
<feature type="transmembrane region" description="Helical" evidence="6">
    <location>
        <begin position="486"/>
        <end position="507"/>
    </location>
</feature>